<dbReference type="SUPFAM" id="SSF52540">
    <property type="entry name" value="P-loop containing nucleoside triphosphate hydrolases"/>
    <property type="match status" value="1"/>
</dbReference>
<evidence type="ECO:0000313" key="3">
    <source>
        <dbReference type="Proteomes" id="UP001261624"/>
    </source>
</evidence>
<evidence type="ECO:0000259" key="1">
    <source>
        <dbReference type="Pfam" id="PF13614"/>
    </source>
</evidence>
<organism evidence="2 3">
    <name type="scientific">Autumnicola patrickiae</name>
    <dbReference type="NCBI Taxonomy" id="3075591"/>
    <lineage>
        <taxon>Bacteria</taxon>
        <taxon>Pseudomonadati</taxon>
        <taxon>Bacteroidota</taxon>
        <taxon>Flavobacteriia</taxon>
        <taxon>Flavobacteriales</taxon>
        <taxon>Flavobacteriaceae</taxon>
        <taxon>Autumnicola</taxon>
    </lineage>
</organism>
<dbReference type="Gene3D" id="3.40.50.300">
    <property type="entry name" value="P-loop containing nucleotide triphosphate hydrolases"/>
    <property type="match status" value="1"/>
</dbReference>
<comment type="caution">
    <text evidence="2">The sequence shown here is derived from an EMBL/GenBank/DDBJ whole genome shotgun (WGS) entry which is preliminary data.</text>
</comment>
<dbReference type="PIRSF" id="PIRSF009320">
    <property type="entry name" value="Nuc_binding_HP_1000"/>
    <property type="match status" value="1"/>
</dbReference>
<accession>A0ABU3E5F5</accession>
<dbReference type="PANTHER" id="PTHR13696">
    <property type="entry name" value="P-LOOP CONTAINING NUCLEOSIDE TRIPHOSPHATE HYDROLASE"/>
    <property type="match status" value="1"/>
</dbReference>
<evidence type="ECO:0000313" key="2">
    <source>
        <dbReference type="EMBL" id="MDT0691219.1"/>
    </source>
</evidence>
<protein>
    <submittedName>
        <fullName evidence="2">ParA family protein</fullName>
    </submittedName>
</protein>
<dbReference type="PANTHER" id="PTHR13696:SF99">
    <property type="entry name" value="COBYRINIC ACID AC-DIAMIDE SYNTHASE"/>
    <property type="match status" value="1"/>
</dbReference>
<dbReference type="RefSeq" id="WP_311686506.1">
    <property type="nucleotide sequence ID" value="NZ_JAVRHM010000021.1"/>
</dbReference>
<reference evidence="2 3" key="1">
    <citation type="submission" date="2023-09" db="EMBL/GenBank/DDBJ databases">
        <authorList>
            <person name="Rey-Velasco X."/>
        </authorList>
    </citation>
    <scope>NUCLEOTIDE SEQUENCE [LARGE SCALE GENOMIC DNA]</scope>
    <source>
        <strain evidence="2 3">F188</strain>
    </source>
</reference>
<name>A0ABU3E5F5_9FLAO</name>
<gene>
    <name evidence="2" type="ORF">RM549_15595</name>
</gene>
<dbReference type="InterPro" id="IPR027417">
    <property type="entry name" value="P-loop_NTPase"/>
</dbReference>
<dbReference type="Proteomes" id="UP001261624">
    <property type="component" value="Unassembled WGS sequence"/>
</dbReference>
<proteinExistence type="predicted"/>
<dbReference type="EMBL" id="JAVRHM010000021">
    <property type="protein sequence ID" value="MDT0691219.1"/>
    <property type="molecule type" value="Genomic_DNA"/>
</dbReference>
<dbReference type="InterPro" id="IPR025669">
    <property type="entry name" value="AAA_dom"/>
</dbReference>
<sequence length="251" mass="27902">MRKIISLINHKGGVGKTTLTFNLAHGLADSGYKVLAIDSDPQGNLSQCFGAQGTYSLLDFYKDKKGSPSKVKDNLDLLSSNLELEEAEHKLNSKKIHREGVLKKLLELKKFNTLYDFILIDCPPSLNIITTNAIVASDGILIPVKPEFLPYEGLGSVNNIIREIQTAFNPDLSILGVVFNDVRTERVLTKEVIEKVKHMFGDVVFEVVLRNYVAVAESPISNQSVMEYNPGSNAALDFKAFIEEFENKVKK</sequence>
<dbReference type="InterPro" id="IPR050678">
    <property type="entry name" value="DNA_Partitioning_ATPase"/>
</dbReference>
<keyword evidence="3" id="KW-1185">Reference proteome</keyword>
<dbReference type="CDD" id="cd02042">
    <property type="entry name" value="ParAB_family"/>
    <property type="match status" value="1"/>
</dbReference>
<feature type="domain" description="AAA" evidence="1">
    <location>
        <begin position="3"/>
        <end position="174"/>
    </location>
</feature>
<dbReference type="Pfam" id="PF13614">
    <property type="entry name" value="AAA_31"/>
    <property type="match status" value="1"/>
</dbReference>